<evidence type="ECO:0000313" key="3">
    <source>
        <dbReference type="Proteomes" id="UP001158067"/>
    </source>
</evidence>
<gene>
    <name evidence="2" type="ORF">SAMN06265222_104206</name>
</gene>
<comment type="caution">
    <text evidence="2">The sequence shown here is derived from an EMBL/GenBank/DDBJ whole genome shotgun (WGS) entry which is preliminary data.</text>
</comment>
<proteinExistence type="predicted"/>
<accession>A0ABY1Q0L4</accession>
<protein>
    <recommendedName>
        <fullName evidence="4">Secreted protein</fullName>
    </recommendedName>
</protein>
<reference evidence="2 3" key="1">
    <citation type="submission" date="2017-05" db="EMBL/GenBank/DDBJ databases">
        <authorList>
            <person name="Varghese N."/>
            <person name="Submissions S."/>
        </authorList>
    </citation>
    <scope>NUCLEOTIDE SEQUENCE [LARGE SCALE GENOMIC DNA]</scope>
    <source>
        <strain evidence="2 3">DSM 25457</strain>
    </source>
</reference>
<dbReference type="Proteomes" id="UP001158067">
    <property type="component" value="Unassembled WGS sequence"/>
</dbReference>
<feature type="transmembrane region" description="Helical" evidence="1">
    <location>
        <begin position="13"/>
        <end position="34"/>
    </location>
</feature>
<keyword evidence="1" id="KW-0472">Membrane</keyword>
<evidence type="ECO:0008006" key="4">
    <source>
        <dbReference type="Google" id="ProtNLM"/>
    </source>
</evidence>
<evidence type="ECO:0000313" key="2">
    <source>
        <dbReference type="EMBL" id="SMP54114.1"/>
    </source>
</evidence>
<keyword evidence="1" id="KW-0812">Transmembrane</keyword>
<organism evidence="2 3">
    <name type="scientific">Neorhodopirellula lusitana</name>
    <dbReference type="NCBI Taxonomy" id="445327"/>
    <lineage>
        <taxon>Bacteria</taxon>
        <taxon>Pseudomonadati</taxon>
        <taxon>Planctomycetota</taxon>
        <taxon>Planctomycetia</taxon>
        <taxon>Pirellulales</taxon>
        <taxon>Pirellulaceae</taxon>
        <taxon>Neorhodopirellula</taxon>
    </lineage>
</organism>
<keyword evidence="3" id="KW-1185">Reference proteome</keyword>
<dbReference type="EMBL" id="FXUG01000004">
    <property type="protein sequence ID" value="SMP54114.1"/>
    <property type="molecule type" value="Genomic_DNA"/>
</dbReference>
<evidence type="ECO:0000256" key="1">
    <source>
        <dbReference type="SAM" id="Phobius"/>
    </source>
</evidence>
<sequence>MAISPVDRTCSRWTGKCLFHGAIHFLYSFVTFYYQRNFMRCLFLFTLVCSLCIGCSDSNEPRQIDTSQREVQSPEQQQAMLDAMDAEMVNE</sequence>
<name>A0ABY1Q0L4_9BACT</name>
<keyword evidence="1" id="KW-1133">Transmembrane helix</keyword>